<feature type="compositionally biased region" description="Basic and acidic residues" evidence="1">
    <location>
        <begin position="9"/>
        <end position="25"/>
    </location>
</feature>
<dbReference type="STRING" id="1921803.NIES593_21125"/>
<accession>A0A1U7H8I4</accession>
<name>A0A1U7H8I4_9CYAN</name>
<gene>
    <name evidence="3" type="ORF">NIES593_21125</name>
</gene>
<evidence type="ECO:0008006" key="5">
    <source>
        <dbReference type="Google" id="ProtNLM"/>
    </source>
</evidence>
<dbReference type="EMBL" id="MRCB01000041">
    <property type="protein sequence ID" value="OKH19322.1"/>
    <property type="molecule type" value="Genomic_DNA"/>
</dbReference>
<evidence type="ECO:0000256" key="1">
    <source>
        <dbReference type="SAM" id="MobiDB-lite"/>
    </source>
</evidence>
<evidence type="ECO:0000313" key="3">
    <source>
        <dbReference type="EMBL" id="OKH19322.1"/>
    </source>
</evidence>
<dbReference type="InterPro" id="IPR018710">
    <property type="entry name" value="DUF2232"/>
</dbReference>
<keyword evidence="4" id="KW-1185">Reference proteome</keyword>
<keyword evidence="2" id="KW-1133">Transmembrane helix</keyword>
<reference evidence="3 4" key="1">
    <citation type="submission" date="2016-11" db="EMBL/GenBank/DDBJ databases">
        <title>Draft Genome Sequences of Nine Cyanobacterial Strains from Diverse Habitats.</title>
        <authorList>
            <person name="Zhu T."/>
            <person name="Hou S."/>
            <person name="Lu X."/>
            <person name="Hess W.R."/>
        </authorList>
    </citation>
    <scope>NUCLEOTIDE SEQUENCE [LARGE SCALE GENOMIC DNA]</scope>
    <source>
        <strain evidence="3 4">NIES-593</strain>
    </source>
</reference>
<dbReference type="OrthoDB" id="508722at2"/>
<comment type="caution">
    <text evidence="3">The sequence shown here is derived from an EMBL/GenBank/DDBJ whole genome shotgun (WGS) entry which is preliminary data.</text>
</comment>
<dbReference type="PANTHER" id="PTHR37185:SF3">
    <property type="entry name" value="MEMBRANE PROTEIN"/>
    <property type="match status" value="1"/>
</dbReference>
<feature type="region of interest" description="Disordered" evidence="1">
    <location>
        <begin position="1"/>
        <end position="50"/>
    </location>
</feature>
<dbReference type="RefSeq" id="WP_073601473.1">
    <property type="nucleotide sequence ID" value="NZ_MRCB01000041.1"/>
</dbReference>
<dbReference type="AlphaFoldDB" id="A0A1U7H8I4"/>
<evidence type="ECO:0000313" key="4">
    <source>
        <dbReference type="Proteomes" id="UP000186868"/>
    </source>
</evidence>
<keyword evidence="2" id="KW-0472">Membrane</keyword>
<protein>
    <recommendedName>
        <fullName evidence="5">DUF2232 domain-containing protein</fullName>
    </recommendedName>
</protein>
<dbReference type="Proteomes" id="UP000186868">
    <property type="component" value="Unassembled WGS sequence"/>
</dbReference>
<dbReference type="Pfam" id="PF09991">
    <property type="entry name" value="DUF2232"/>
    <property type="match status" value="1"/>
</dbReference>
<proteinExistence type="predicted"/>
<feature type="transmembrane region" description="Helical" evidence="2">
    <location>
        <begin position="210"/>
        <end position="240"/>
    </location>
</feature>
<evidence type="ECO:0000256" key="2">
    <source>
        <dbReference type="SAM" id="Phobius"/>
    </source>
</evidence>
<keyword evidence="2" id="KW-0812">Transmembrane</keyword>
<sequence length="261" mass="29677">MNHSFPGDDNSRSKSPGTRDDRSLDESNWVDDDPNPESISKPKTSVADPFKKSPLKSSHTLVMVETAFLASTASLIWLINYYFPLGPILKIFFPIPVALAYLRWGNRASWMTTLVSVLLLTVLMGPPRSIIYLIPYGLMGVQLGACWRRGAHWWFSIFTGALIGTSGFFFRFWLFSILLGEDLWLYVITQVTEIVDWVFLRFGLLAQPSILLIQIIAVLMIFLNDLIYLFAVHLVALLVLDRLGNPIPRPPEWVQVLLDYE</sequence>
<feature type="transmembrane region" description="Helical" evidence="2">
    <location>
        <begin position="114"/>
        <end position="134"/>
    </location>
</feature>
<dbReference type="PANTHER" id="PTHR37185">
    <property type="entry name" value="MEMBRANE PROTEIN"/>
    <property type="match status" value="1"/>
</dbReference>
<feature type="transmembrane region" description="Helical" evidence="2">
    <location>
        <begin position="154"/>
        <end position="174"/>
    </location>
</feature>
<organism evidence="3 4">
    <name type="scientific">Hydrococcus rivularis NIES-593</name>
    <dbReference type="NCBI Taxonomy" id="1921803"/>
    <lineage>
        <taxon>Bacteria</taxon>
        <taxon>Bacillati</taxon>
        <taxon>Cyanobacteriota</taxon>
        <taxon>Cyanophyceae</taxon>
        <taxon>Pleurocapsales</taxon>
        <taxon>Hydrococcaceae</taxon>
        <taxon>Hydrococcus</taxon>
    </lineage>
</organism>